<dbReference type="Proteomes" id="UP000007842">
    <property type="component" value="Chromosome"/>
</dbReference>
<reference evidence="2" key="1">
    <citation type="submission" date="2011-12" db="EMBL/GenBank/DDBJ databases">
        <title>Complete genome sequence of Streptomyces cattleya strain DSM 46488.</title>
        <authorList>
            <person name="Ou H.-Y."/>
            <person name="Li P."/>
            <person name="Zhao C."/>
            <person name="O'Hagan D."/>
            <person name="Deng Z."/>
        </authorList>
    </citation>
    <scope>NUCLEOTIDE SEQUENCE [LARGE SCALE GENOMIC DNA]</scope>
    <source>
        <strain evidence="2">ATCC 35852 / DSM 46488 / JCM 4925 / NBRC 14057 / NRRL 8057</strain>
    </source>
</reference>
<dbReference type="STRING" id="1003195.SCATT_05380"/>
<evidence type="ECO:0000313" key="1">
    <source>
        <dbReference type="EMBL" id="AEW92909.1"/>
    </source>
</evidence>
<gene>
    <name evidence="1" type="ordered locus">SCATT_05380</name>
</gene>
<dbReference type="KEGG" id="scy:SCATT_05380"/>
<evidence type="ECO:0000313" key="2">
    <source>
        <dbReference type="Proteomes" id="UP000007842"/>
    </source>
</evidence>
<dbReference type="PATRIC" id="fig|1003195.29.peg.534"/>
<sequence>MPTTTAVPDHDFRALMSKRAAGWSRRKPPSAFRYGFPFHAVPQVLAHFTAKQHSEPWLAGRLVRSLAADIARWQGVWSLHQPSGLYRLDDRGPGSLCHALLIDPAGVILAYTTSHSDAACRRTGIPAPPAGQPWLASTTERIPPDGAVNVWRHILRVSTSAPIAVSGAAYNGYKDCRTHDPGTHPLPQTMPNWYLAAQASATRLAPLIPHSPGQTYRIHDGTGLAWLIRIPTHPGRKPTALRVQMSPADEPKIIPLAPRAAAQAMTDPQVSLQDADR</sequence>
<dbReference type="AlphaFoldDB" id="G8WR92"/>
<protein>
    <submittedName>
        <fullName evidence="1">Uncharacterized protein</fullName>
    </submittedName>
</protein>
<name>G8WR92_STREN</name>
<dbReference type="RefSeq" id="WP_014627357.1">
    <property type="nucleotide sequence ID" value="NC_017586.1"/>
</dbReference>
<organism evidence="1 2">
    <name type="scientific">Streptantibioticus cattleyicolor (strain ATCC 35852 / DSM 46488 / JCM 4925 / NBRC 14057 / NRRL 8057)</name>
    <name type="common">Streptomyces cattleya</name>
    <dbReference type="NCBI Taxonomy" id="1003195"/>
    <lineage>
        <taxon>Bacteria</taxon>
        <taxon>Bacillati</taxon>
        <taxon>Actinomycetota</taxon>
        <taxon>Actinomycetes</taxon>
        <taxon>Kitasatosporales</taxon>
        <taxon>Streptomycetaceae</taxon>
        <taxon>Streptantibioticus</taxon>
    </lineage>
</organism>
<dbReference type="HOGENOM" id="CLU_1004413_0_0_11"/>
<dbReference type="EMBL" id="CP003219">
    <property type="protein sequence ID" value="AEW92909.1"/>
    <property type="molecule type" value="Genomic_DNA"/>
</dbReference>
<accession>G8WR92</accession>
<proteinExistence type="predicted"/>
<keyword evidence="2" id="KW-1185">Reference proteome</keyword>